<name>A0AAN8RUH9_9PEZI</name>
<dbReference type="Proteomes" id="UP001307849">
    <property type="component" value="Unassembled WGS sequence"/>
</dbReference>
<dbReference type="AlphaFoldDB" id="A0AAN8RUH9"/>
<dbReference type="EMBL" id="JAVHJM010000011">
    <property type="protein sequence ID" value="KAK6502680.1"/>
    <property type="molecule type" value="Genomic_DNA"/>
</dbReference>
<reference evidence="1 2" key="1">
    <citation type="submission" date="2019-10" db="EMBL/GenBank/DDBJ databases">
        <authorList>
            <person name="Palmer J.M."/>
        </authorList>
    </citation>
    <scope>NUCLEOTIDE SEQUENCE [LARGE SCALE GENOMIC DNA]</scope>
    <source>
        <strain evidence="1 2">TWF506</strain>
    </source>
</reference>
<protein>
    <submittedName>
        <fullName evidence="1">Uncharacterized protein</fullName>
    </submittedName>
</protein>
<comment type="caution">
    <text evidence="1">The sequence shown here is derived from an EMBL/GenBank/DDBJ whole genome shotgun (WGS) entry which is preliminary data.</text>
</comment>
<proteinExistence type="predicted"/>
<evidence type="ECO:0000313" key="2">
    <source>
        <dbReference type="Proteomes" id="UP001307849"/>
    </source>
</evidence>
<accession>A0AAN8RUH9</accession>
<gene>
    <name evidence="1" type="ORF">TWF506_003258</name>
</gene>
<organism evidence="1 2">
    <name type="scientific">Arthrobotrys conoides</name>
    <dbReference type="NCBI Taxonomy" id="74498"/>
    <lineage>
        <taxon>Eukaryota</taxon>
        <taxon>Fungi</taxon>
        <taxon>Dikarya</taxon>
        <taxon>Ascomycota</taxon>
        <taxon>Pezizomycotina</taxon>
        <taxon>Orbiliomycetes</taxon>
        <taxon>Orbiliales</taxon>
        <taxon>Orbiliaceae</taxon>
        <taxon>Arthrobotrys</taxon>
    </lineage>
</organism>
<sequence>MPCKSTITPSEIVDPSEVPGAYVEDLVRLRYNHENSFYFQSIDSQWHALSIEAIRRLEHGLSAHFAAVRWKNKLFGVYDV</sequence>
<keyword evidence="2" id="KW-1185">Reference proteome</keyword>
<evidence type="ECO:0000313" key="1">
    <source>
        <dbReference type="EMBL" id="KAK6502680.1"/>
    </source>
</evidence>